<dbReference type="InterPro" id="IPR053822">
    <property type="entry name" value="SDE2-like_dom"/>
</dbReference>
<evidence type="ECO:0000256" key="2">
    <source>
        <dbReference type="ARBA" id="ARBA00004496"/>
    </source>
</evidence>
<feature type="domain" description="SDE2-like" evidence="11">
    <location>
        <begin position="75"/>
        <end position="171"/>
    </location>
</feature>
<keyword evidence="6" id="KW-0508">mRNA splicing</keyword>
<reference evidence="12 13" key="1">
    <citation type="submission" date="2024-02" db="EMBL/GenBank/DDBJ databases">
        <authorList>
            <person name="Daric V."/>
            <person name="Darras S."/>
        </authorList>
    </citation>
    <scope>NUCLEOTIDE SEQUENCE [LARGE SCALE GENOMIC DNA]</scope>
</reference>
<feature type="compositionally biased region" description="Basic and acidic residues" evidence="9">
    <location>
        <begin position="280"/>
        <end position="303"/>
    </location>
</feature>
<comment type="caution">
    <text evidence="12">The sequence shown here is derived from an EMBL/GenBank/DDBJ whole genome shotgun (WGS) entry which is preliminary data.</text>
</comment>
<feature type="region of interest" description="Disordered" evidence="9">
    <location>
        <begin position="226"/>
        <end position="332"/>
    </location>
</feature>
<evidence type="ECO:0008006" key="14">
    <source>
        <dbReference type="Google" id="ProtNLM"/>
    </source>
</evidence>
<sequence>MRVQVHLEKLFVPAVEVEVNSSCTMAKFAGLLFNNNVLPSALKSSIYLTRNGLCAKDDDILVQGDYIAAHVRLRGGKGGFGSMLRALGSQIEKTTNMEACRDLSGRRMRDVNNEKKMMEWIKKKADNDRKKEQEKIEKLERQLQRPKHYFNDPDYERKLEEATDNVEDALKKGLTAQKRKAENLPSSSKMKSSVDVKRSKLWFSIDDSTDSSSDSDGEDINARLSMKQGNGFPESSSSLQDESFSTSINTDSSKTEDNEVISAPPQKEQSILKETSAKLPAHEEDIGQDGDEAKRSHEEKSSDDASVAGDDPTRTSTPDKKDEKNQDISDIDLSSFNNVEELKSLGPEALKSALIARGMKCGGDLTQRAERLFSVKGLNKDEIPTSLLAKKKLL</sequence>
<evidence type="ECO:0000256" key="7">
    <source>
        <dbReference type="ARBA" id="ARBA00023242"/>
    </source>
</evidence>
<evidence type="ECO:0000256" key="5">
    <source>
        <dbReference type="ARBA" id="ARBA00022664"/>
    </source>
</evidence>
<proteinExistence type="inferred from homology"/>
<gene>
    <name evidence="12" type="ORF">CVLEPA_LOCUS3062</name>
</gene>
<keyword evidence="8" id="KW-0131">Cell cycle</keyword>
<evidence type="ECO:0000256" key="3">
    <source>
        <dbReference type="ARBA" id="ARBA00008726"/>
    </source>
</evidence>
<keyword evidence="4" id="KW-0963">Cytoplasm</keyword>
<keyword evidence="5" id="KW-0507">mRNA processing</keyword>
<feature type="domain" description="SDE2/SF3A3 SAP" evidence="10">
    <location>
        <begin position="319"/>
        <end position="390"/>
    </location>
</feature>
<name>A0ABP0F4U2_CLALP</name>
<feature type="compositionally biased region" description="Basic and acidic residues" evidence="9">
    <location>
        <begin position="311"/>
        <end position="327"/>
    </location>
</feature>
<dbReference type="Pfam" id="PF13297">
    <property type="entry name" value="SDE2_2C"/>
    <property type="match status" value="1"/>
</dbReference>
<comment type="subcellular location">
    <subcellularLocation>
        <location evidence="2">Cytoplasm</location>
    </subcellularLocation>
    <subcellularLocation>
        <location evidence="1">Nucleus</location>
    </subcellularLocation>
</comment>
<comment type="similarity">
    <text evidence="3">Belongs to the SDE2 family.</text>
</comment>
<evidence type="ECO:0000259" key="11">
    <source>
        <dbReference type="Pfam" id="PF22782"/>
    </source>
</evidence>
<dbReference type="InterPro" id="IPR025086">
    <property type="entry name" value="SDE2/SF3A3_SAP"/>
</dbReference>
<dbReference type="PANTHER" id="PTHR12786">
    <property type="entry name" value="SPLICING FACTOR SF3A-RELATED"/>
    <property type="match status" value="1"/>
</dbReference>
<accession>A0ABP0F4U2</accession>
<dbReference type="Proteomes" id="UP001642483">
    <property type="component" value="Unassembled WGS sequence"/>
</dbReference>
<evidence type="ECO:0000256" key="4">
    <source>
        <dbReference type="ARBA" id="ARBA00022490"/>
    </source>
</evidence>
<keyword evidence="7" id="KW-0539">Nucleus</keyword>
<dbReference type="Pfam" id="PF22782">
    <property type="entry name" value="SDE2"/>
    <property type="match status" value="1"/>
</dbReference>
<feature type="compositionally biased region" description="Low complexity" evidence="9">
    <location>
        <begin position="235"/>
        <end position="247"/>
    </location>
</feature>
<evidence type="ECO:0000313" key="12">
    <source>
        <dbReference type="EMBL" id="CAK8673252.1"/>
    </source>
</evidence>
<evidence type="ECO:0000256" key="8">
    <source>
        <dbReference type="ARBA" id="ARBA00023306"/>
    </source>
</evidence>
<evidence type="ECO:0000256" key="9">
    <source>
        <dbReference type="SAM" id="MobiDB-lite"/>
    </source>
</evidence>
<evidence type="ECO:0000256" key="6">
    <source>
        <dbReference type="ARBA" id="ARBA00023187"/>
    </source>
</evidence>
<evidence type="ECO:0000256" key="1">
    <source>
        <dbReference type="ARBA" id="ARBA00004123"/>
    </source>
</evidence>
<feature type="region of interest" description="Disordered" evidence="9">
    <location>
        <begin position="174"/>
        <end position="193"/>
    </location>
</feature>
<evidence type="ECO:0000313" key="13">
    <source>
        <dbReference type="Proteomes" id="UP001642483"/>
    </source>
</evidence>
<dbReference type="PANTHER" id="PTHR12786:SF1">
    <property type="entry name" value="SPLICING REGULATOR SDE2"/>
    <property type="match status" value="1"/>
</dbReference>
<protein>
    <recommendedName>
        <fullName evidence="14">Replication stress response regulator SDE2</fullName>
    </recommendedName>
</protein>
<keyword evidence="13" id="KW-1185">Reference proteome</keyword>
<dbReference type="EMBL" id="CAWYQH010000002">
    <property type="protein sequence ID" value="CAK8673252.1"/>
    <property type="molecule type" value="Genomic_DNA"/>
</dbReference>
<organism evidence="12 13">
    <name type="scientific">Clavelina lepadiformis</name>
    <name type="common">Light-bulb sea squirt</name>
    <name type="synonym">Ascidia lepadiformis</name>
    <dbReference type="NCBI Taxonomy" id="159417"/>
    <lineage>
        <taxon>Eukaryota</taxon>
        <taxon>Metazoa</taxon>
        <taxon>Chordata</taxon>
        <taxon>Tunicata</taxon>
        <taxon>Ascidiacea</taxon>
        <taxon>Aplousobranchia</taxon>
        <taxon>Clavelinidae</taxon>
        <taxon>Clavelina</taxon>
    </lineage>
</organism>
<evidence type="ECO:0000259" key="10">
    <source>
        <dbReference type="Pfam" id="PF13297"/>
    </source>
</evidence>
<dbReference type="InterPro" id="IPR051421">
    <property type="entry name" value="RNA_Proc_DNA_Dmg_Regulator"/>
</dbReference>